<reference evidence="1 2" key="1">
    <citation type="submission" date="2018-08" db="EMBL/GenBank/DDBJ databases">
        <title>Genomic taxonomy of the Vibrionaceae family.</title>
        <authorList>
            <person name="Gomez-Gil B."/>
            <person name="Tanaka M."/>
            <person name="Sawabe T."/>
            <person name="Enciso-Ibarra K."/>
        </authorList>
    </citation>
    <scope>NUCLEOTIDE SEQUENCE [LARGE SCALE GENOMIC DNA]</scope>
    <source>
        <strain evidence="1 2">CAIM 1831</strain>
    </source>
</reference>
<protein>
    <recommendedName>
        <fullName evidence="3">DUF2384 domain-containing protein</fullName>
    </recommendedName>
</protein>
<accession>A0ABM6YYH4</accession>
<evidence type="ECO:0000313" key="2">
    <source>
        <dbReference type="Proteomes" id="UP000262832"/>
    </source>
</evidence>
<keyword evidence="2" id="KW-1185">Reference proteome</keyword>
<dbReference type="RefSeq" id="WP_128812841.1">
    <property type="nucleotide sequence ID" value="NZ_CP032094.1"/>
</dbReference>
<sequence length="99" mass="11290">MNKSKAWHLLAAWGVMPNNIDAILPENNEAELQQREQHILAINECLKLLYRDGEEQKAFMHHPSKVVLLDGRKPIEIITSGKLDDLALVHRSIRSIVCI</sequence>
<gene>
    <name evidence="1" type="ORF">D1115_18415</name>
</gene>
<proteinExistence type="predicted"/>
<dbReference type="EMBL" id="CP032094">
    <property type="protein sequence ID" value="AXY02938.1"/>
    <property type="molecule type" value="Genomic_DNA"/>
</dbReference>
<name>A0ABM6YYH4_9VIBR</name>
<evidence type="ECO:0000313" key="1">
    <source>
        <dbReference type="EMBL" id="AXY02938.1"/>
    </source>
</evidence>
<evidence type="ECO:0008006" key="3">
    <source>
        <dbReference type="Google" id="ProtNLM"/>
    </source>
</evidence>
<organism evidence="1 2">
    <name type="scientific">Vibrio alfacsensis</name>
    <dbReference type="NCBI Taxonomy" id="1074311"/>
    <lineage>
        <taxon>Bacteria</taxon>
        <taxon>Pseudomonadati</taxon>
        <taxon>Pseudomonadota</taxon>
        <taxon>Gammaproteobacteria</taxon>
        <taxon>Vibrionales</taxon>
        <taxon>Vibrionaceae</taxon>
        <taxon>Vibrio</taxon>
    </lineage>
</organism>
<dbReference type="Proteomes" id="UP000262832">
    <property type="component" value="Chromosome II"/>
</dbReference>